<organism evidence="3 4">
    <name type="scientific">Callorhinchus milii</name>
    <name type="common">Ghost shark</name>
    <dbReference type="NCBI Taxonomy" id="7868"/>
    <lineage>
        <taxon>Eukaryota</taxon>
        <taxon>Metazoa</taxon>
        <taxon>Chordata</taxon>
        <taxon>Craniata</taxon>
        <taxon>Vertebrata</taxon>
        <taxon>Chondrichthyes</taxon>
        <taxon>Holocephali</taxon>
        <taxon>Chimaeriformes</taxon>
        <taxon>Callorhinchidae</taxon>
        <taxon>Callorhinchus</taxon>
    </lineage>
</organism>
<evidence type="ECO:0000313" key="3">
    <source>
        <dbReference type="Ensembl" id="ENSCMIP00000039420.1"/>
    </source>
</evidence>
<reference evidence="4" key="3">
    <citation type="journal article" date="2014" name="Nature">
        <title>Elephant shark genome provides unique insights into gnathostome evolution.</title>
        <authorList>
            <consortium name="International Elephant Shark Genome Sequencing Consortium"/>
            <person name="Venkatesh B."/>
            <person name="Lee A.P."/>
            <person name="Ravi V."/>
            <person name="Maurya A.K."/>
            <person name="Lian M.M."/>
            <person name="Swann J.B."/>
            <person name="Ohta Y."/>
            <person name="Flajnik M.F."/>
            <person name="Sutoh Y."/>
            <person name="Kasahara M."/>
            <person name="Hoon S."/>
            <person name="Gangu V."/>
            <person name="Roy S.W."/>
            <person name="Irimia M."/>
            <person name="Korzh V."/>
            <person name="Kondrychyn I."/>
            <person name="Lim Z.W."/>
            <person name="Tay B.H."/>
            <person name="Tohari S."/>
            <person name="Kong K.W."/>
            <person name="Ho S."/>
            <person name="Lorente-Galdos B."/>
            <person name="Quilez J."/>
            <person name="Marques-Bonet T."/>
            <person name="Raney B.J."/>
            <person name="Ingham P.W."/>
            <person name="Tay A."/>
            <person name="Hillier L.W."/>
            <person name="Minx P."/>
            <person name="Boehm T."/>
            <person name="Wilson R.K."/>
            <person name="Brenner S."/>
            <person name="Warren W.C."/>
        </authorList>
    </citation>
    <scope>NUCLEOTIDE SEQUENCE [LARGE SCALE GENOMIC DNA]</scope>
</reference>
<evidence type="ECO:0000259" key="2">
    <source>
        <dbReference type="PROSITE" id="PS50878"/>
    </source>
</evidence>
<evidence type="ECO:0000313" key="4">
    <source>
        <dbReference type="Proteomes" id="UP000314986"/>
    </source>
</evidence>
<feature type="compositionally biased region" description="Pro residues" evidence="1">
    <location>
        <begin position="248"/>
        <end position="259"/>
    </location>
</feature>
<dbReference type="InterPro" id="IPR000477">
    <property type="entry name" value="RT_dom"/>
</dbReference>
<sequence length="303" mass="33110">MVQIVPLTPSPLHLYKRFLLYSPRVVSCSVPQGSVLGPLLFNIYMLPLGDIICRHGVNFHMYADDTQLYLSASSLDSRTTTVLTECLSDIKSWMRANFLQLNINKTEALLIDSCQRLLTSDANSITIHGCPLHLAKPVRNLVVLVDPQLSFLPHICVMTLSAFCHLCNIARIRHCITPQIAETLIHAFITSRLDYANSLLVGLRNSSFLCPLSGLRPASCPPPHPPHHWCAGLQPLCPHPLELHPAVPPPRPLPLPPSRPASRPASSTEPSIILLPSCPPPSPIPIPSSGPKRSLSSALGRPP</sequence>
<dbReference type="PROSITE" id="PS50878">
    <property type="entry name" value="RT_POL"/>
    <property type="match status" value="1"/>
</dbReference>
<dbReference type="PANTHER" id="PTHR33332">
    <property type="entry name" value="REVERSE TRANSCRIPTASE DOMAIN-CONTAINING PROTEIN"/>
    <property type="match status" value="1"/>
</dbReference>
<reference evidence="3" key="4">
    <citation type="submission" date="2025-08" db="UniProtKB">
        <authorList>
            <consortium name="Ensembl"/>
        </authorList>
    </citation>
    <scope>IDENTIFICATION</scope>
</reference>
<dbReference type="Proteomes" id="UP000314986">
    <property type="component" value="Unassembled WGS sequence"/>
</dbReference>
<proteinExistence type="predicted"/>
<protein>
    <recommendedName>
        <fullName evidence="2">Reverse transcriptase domain-containing protein</fullName>
    </recommendedName>
</protein>
<evidence type="ECO:0000256" key="1">
    <source>
        <dbReference type="SAM" id="MobiDB-lite"/>
    </source>
</evidence>
<dbReference type="InterPro" id="IPR043502">
    <property type="entry name" value="DNA/RNA_pol_sf"/>
</dbReference>
<dbReference type="Pfam" id="PF00078">
    <property type="entry name" value="RVT_1"/>
    <property type="match status" value="1"/>
</dbReference>
<reference evidence="3" key="5">
    <citation type="submission" date="2025-09" db="UniProtKB">
        <authorList>
            <consortium name="Ensembl"/>
        </authorList>
    </citation>
    <scope>IDENTIFICATION</scope>
</reference>
<dbReference type="AlphaFoldDB" id="A0A4W3K5K9"/>
<name>A0A4W3K5K9_CALMI</name>
<feature type="compositionally biased region" description="Pro residues" evidence="1">
    <location>
        <begin position="277"/>
        <end position="288"/>
    </location>
</feature>
<reference evidence="4" key="1">
    <citation type="journal article" date="2006" name="Science">
        <title>Ancient noncoding elements conserved in the human genome.</title>
        <authorList>
            <person name="Venkatesh B."/>
            <person name="Kirkness E.F."/>
            <person name="Loh Y.H."/>
            <person name="Halpern A.L."/>
            <person name="Lee A.P."/>
            <person name="Johnson J."/>
            <person name="Dandona N."/>
            <person name="Viswanathan L.D."/>
            <person name="Tay A."/>
            <person name="Venter J.C."/>
            <person name="Strausberg R.L."/>
            <person name="Brenner S."/>
        </authorList>
    </citation>
    <scope>NUCLEOTIDE SEQUENCE [LARGE SCALE GENOMIC DNA]</scope>
</reference>
<accession>A0A4W3K5K9</accession>
<dbReference type="Ensembl" id="ENSCMIT00000039990.1">
    <property type="protein sequence ID" value="ENSCMIP00000039420.1"/>
    <property type="gene ID" value="ENSCMIG00000016520.1"/>
</dbReference>
<feature type="region of interest" description="Disordered" evidence="1">
    <location>
        <begin position="248"/>
        <end position="303"/>
    </location>
</feature>
<dbReference type="SUPFAM" id="SSF56672">
    <property type="entry name" value="DNA/RNA polymerases"/>
    <property type="match status" value="1"/>
</dbReference>
<feature type="domain" description="Reverse transcriptase" evidence="2">
    <location>
        <begin position="1"/>
        <end position="132"/>
    </location>
</feature>
<dbReference type="InParanoid" id="A0A4W3K5K9"/>
<dbReference type="GeneTree" id="ENSGT01010000222343"/>
<reference evidence="4" key="2">
    <citation type="journal article" date="2007" name="PLoS Biol.">
        <title>Survey sequencing and comparative analysis of the elephant shark (Callorhinchus milii) genome.</title>
        <authorList>
            <person name="Venkatesh B."/>
            <person name="Kirkness E.F."/>
            <person name="Loh Y.H."/>
            <person name="Halpern A.L."/>
            <person name="Lee A.P."/>
            <person name="Johnson J."/>
            <person name="Dandona N."/>
            <person name="Viswanathan L.D."/>
            <person name="Tay A."/>
            <person name="Venter J.C."/>
            <person name="Strausberg R.L."/>
            <person name="Brenner S."/>
        </authorList>
    </citation>
    <scope>NUCLEOTIDE SEQUENCE [LARGE SCALE GENOMIC DNA]</scope>
</reference>
<dbReference type="STRING" id="7868.ENSCMIP00000039420"/>
<keyword evidence="4" id="KW-1185">Reference proteome</keyword>
<feature type="compositionally biased region" description="Low complexity" evidence="1">
    <location>
        <begin position="260"/>
        <end position="276"/>
    </location>
</feature>